<keyword evidence="4" id="KW-0256">Endoplasmic reticulum</keyword>
<evidence type="ECO:0000256" key="6">
    <source>
        <dbReference type="ARBA" id="ARBA00023098"/>
    </source>
</evidence>
<evidence type="ECO:0000256" key="8">
    <source>
        <dbReference type="SAM" id="Phobius"/>
    </source>
</evidence>
<feature type="transmembrane region" description="Helical" evidence="8">
    <location>
        <begin position="234"/>
        <end position="261"/>
    </location>
</feature>
<evidence type="ECO:0000256" key="4">
    <source>
        <dbReference type="ARBA" id="ARBA00022824"/>
    </source>
</evidence>
<protein>
    <recommendedName>
        <fullName evidence="2">Seipin</fullName>
    </recommendedName>
</protein>
<proteinExistence type="evidence at transcript level"/>
<dbReference type="GO" id="GO:0006629">
    <property type="term" value="P:lipid metabolic process"/>
    <property type="evidence" value="ECO:0007669"/>
    <property type="project" value="UniProtKB-KW"/>
</dbReference>
<dbReference type="GO" id="GO:0140042">
    <property type="term" value="P:lipid droplet formation"/>
    <property type="evidence" value="ECO:0007669"/>
    <property type="project" value="UniProtKB-ARBA"/>
</dbReference>
<organism evidence="9">
    <name type="scientific">Caligus clemensi</name>
    <name type="common">Sea louse</name>
    <dbReference type="NCBI Taxonomy" id="344056"/>
    <lineage>
        <taxon>Eukaryota</taxon>
        <taxon>Metazoa</taxon>
        <taxon>Ecdysozoa</taxon>
        <taxon>Arthropoda</taxon>
        <taxon>Crustacea</taxon>
        <taxon>Multicrustacea</taxon>
        <taxon>Hexanauplia</taxon>
        <taxon>Copepoda</taxon>
        <taxon>Siphonostomatoida</taxon>
        <taxon>Caligidae</taxon>
        <taxon>Caligus</taxon>
    </lineage>
</organism>
<keyword evidence="5 8" id="KW-1133">Transmembrane helix</keyword>
<evidence type="ECO:0000256" key="1">
    <source>
        <dbReference type="ARBA" id="ARBA00004477"/>
    </source>
</evidence>
<feature type="transmembrane region" description="Helical" evidence="8">
    <location>
        <begin position="43"/>
        <end position="68"/>
    </location>
</feature>
<dbReference type="Pfam" id="PF06775">
    <property type="entry name" value="Seipin"/>
    <property type="match status" value="1"/>
</dbReference>
<evidence type="ECO:0000256" key="7">
    <source>
        <dbReference type="ARBA" id="ARBA00023136"/>
    </source>
</evidence>
<evidence type="ECO:0000256" key="2">
    <source>
        <dbReference type="ARBA" id="ARBA00022064"/>
    </source>
</evidence>
<dbReference type="PANTHER" id="PTHR21212:SF0">
    <property type="entry name" value="SEIPIN"/>
    <property type="match status" value="1"/>
</dbReference>
<dbReference type="CDD" id="cd23995">
    <property type="entry name" value="Seipin_BSCL2_like"/>
    <property type="match status" value="1"/>
</dbReference>
<name>C1C301_CALCM</name>
<keyword evidence="3 8" id="KW-0812">Transmembrane</keyword>
<evidence type="ECO:0000256" key="5">
    <source>
        <dbReference type="ARBA" id="ARBA00022989"/>
    </source>
</evidence>
<dbReference type="InterPro" id="IPR009617">
    <property type="entry name" value="Seipin"/>
</dbReference>
<dbReference type="EMBL" id="BT081230">
    <property type="protein sequence ID" value="ACO15654.1"/>
    <property type="molecule type" value="mRNA"/>
</dbReference>
<gene>
    <name evidence="9" type="primary">BSCL2</name>
</gene>
<evidence type="ECO:0000313" key="9">
    <source>
        <dbReference type="EMBL" id="ACO15654.1"/>
    </source>
</evidence>
<keyword evidence="7 8" id="KW-0472">Membrane</keyword>
<keyword evidence="6" id="KW-0443">Lipid metabolism</keyword>
<dbReference type="GO" id="GO:0005789">
    <property type="term" value="C:endoplasmic reticulum membrane"/>
    <property type="evidence" value="ECO:0007669"/>
    <property type="project" value="UniProtKB-SubCell"/>
</dbReference>
<sequence>MQRIRNVPSQVTSGFESVRQLPTKTKTKIGNVATQTRDICFNFITWIISLSVLSSMSVMIYGAFYYGYIPSPLIHSPMIINFKPCHVSPGKCGSISADYYLPEVLMSDQPYVFSVRIDLPESAPNQHHGMFMSCIQIYGKDESLLREQCKSSLLPHRSFLVRQLRNLIFSPGTVFGYMKETEAIDIHYFNDYIDKDPYNPAQKIHFVIKSRFLEVYGAELLIGADFKGIRAFMYYYPITATIFGSMFYLSVFISVLVISWLRYGYEGEEDDIKTTFKIEELKNDIKAQLKLEAPSIECLGGSSNLDLQRKKL</sequence>
<accession>C1C301</accession>
<dbReference type="AlphaFoldDB" id="C1C301"/>
<reference evidence="9" key="1">
    <citation type="submission" date="2009-03" db="EMBL/GenBank/DDBJ databases">
        <title>Caligus clemensi ESTs and full-length cDNAs.</title>
        <authorList>
            <person name="Yasuike M."/>
            <person name="von Schalburg K."/>
            <person name="Cooper G."/>
            <person name="Leong J."/>
            <person name="Jones S.R.M."/>
            <person name="Koop B.F."/>
        </authorList>
    </citation>
    <scope>NUCLEOTIDE SEQUENCE</scope>
    <source>
        <tissue evidence="9">Whole</tissue>
    </source>
</reference>
<dbReference type="PANTHER" id="PTHR21212">
    <property type="entry name" value="BERNARDINELLI-SEIP CONGENITAL LIPODYSTROPHY 2 HOMOLOG BSCL2 PROTEIN"/>
    <property type="match status" value="1"/>
</dbReference>
<comment type="subcellular location">
    <subcellularLocation>
        <location evidence="1">Endoplasmic reticulum membrane</location>
        <topology evidence="1">Multi-pass membrane protein</topology>
    </subcellularLocation>
</comment>
<evidence type="ECO:0000256" key="3">
    <source>
        <dbReference type="ARBA" id="ARBA00022692"/>
    </source>
</evidence>